<feature type="region of interest" description="Disordered" evidence="1">
    <location>
        <begin position="169"/>
        <end position="203"/>
    </location>
</feature>
<evidence type="ECO:0000313" key="2">
    <source>
        <dbReference type="EMBL" id="MFC5455752.1"/>
    </source>
</evidence>
<sequence>MKISRILLILLGLGLLLAVAAPLGGVWWLRQYVSRERLTLETEKHINARVHLDDVNLAIFSWPPSLRLSGIKIGPRDQYAGTPIAARPPMQHAPVQVQMAYLELVPEGLWQRQFLPRVLRLIGLDVTESVSPQEGSSLQKLFQPPPEKLAQMQQEQEVPRAIPVQSAPPVAAVPAPGAPPPALTTPPVSPPAPAEPQPSAQRLSLQEISIEQAHFRITNRGVDSQFSADISNFSFALTDIDIDPGDLTAHNRLHARLAAKVLVDGVAQIGGQPRQVRFADMTLHGEGDVNPVDPATLLWSPAADLRIVIDRGSSIGGNMTIGDTAGQHLDKLMKYGIDLRAIRIGGTLAQDVQAHILYREQSMRFLEDAQFALPDYEYTIKRDSWMDFAKDQQGLLTRLSCGEALKQSLMQGIASRGINRTLSKLAVEALSDSRGRLTFDLTITGSLSRPEVKPDIQVKLENLLGNDIEQQAKGLINSFKGLKGLFK</sequence>
<evidence type="ECO:0008006" key="4">
    <source>
        <dbReference type="Google" id="ProtNLM"/>
    </source>
</evidence>
<dbReference type="Proteomes" id="UP001596052">
    <property type="component" value="Unassembled WGS sequence"/>
</dbReference>
<protein>
    <recommendedName>
        <fullName evidence="4">AsmA family protein</fullName>
    </recommendedName>
</protein>
<proteinExistence type="predicted"/>
<reference evidence="3" key="1">
    <citation type="journal article" date="2019" name="Int. J. Syst. Evol. Microbiol.">
        <title>The Global Catalogue of Microorganisms (GCM) 10K type strain sequencing project: providing services to taxonomists for standard genome sequencing and annotation.</title>
        <authorList>
            <consortium name="The Broad Institute Genomics Platform"/>
            <consortium name="The Broad Institute Genome Sequencing Center for Infectious Disease"/>
            <person name="Wu L."/>
            <person name="Ma J."/>
        </authorList>
    </citation>
    <scope>NUCLEOTIDE SEQUENCE [LARGE SCALE GENOMIC DNA]</scope>
    <source>
        <strain evidence="3">CGMCC 4.1469</strain>
    </source>
</reference>
<accession>A0ABW0KT42</accession>
<name>A0ABW0KT42_9BACT</name>
<evidence type="ECO:0000256" key="1">
    <source>
        <dbReference type="SAM" id="MobiDB-lite"/>
    </source>
</evidence>
<feature type="compositionally biased region" description="Pro residues" evidence="1">
    <location>
        <begin position="176"/>
        <end position="196"/>
    </location>
</feature>
<dbReference type="EMBL" id="JBHSMQ010000004">
    <property type="protein sequence ID" value="MFC5455752.1"/>
    <property type="molecule type" value="Genomic_DNA"/>
</dbReference>
<keyword evidence="3" id="KW-1185">Reference proteome</keyword>
<comment type="caution">
    <text evidence="2">The sequence shown here is derived from an EMBL/GenBank/DDBJ whole genome shotgun (WGS) entry which is preliminary data.</text>
</comment>
<evidence type="ECO:0000313" key="3">
    <source>
        <dbReference type="Proteomes" id="UP001596052"/>
    </source>
</evidence>
<dbReference type="RefSeq" id="WP_377167138.1">
    <property type="nucleotide sequence ID" value="NZ_JBHSMQ010000004.1"/>
</dbReference>
<gene>
    <name evidence="2" type="ORF">ACFQDI_12870</name>
</gene>
<organism evidence="2 3">
    <name type="scientific">Prosthecobacter fluviatilis</name>
    <dbReference type="NCBI Taxonomy" id="445931"/>
    <lineage>
        <taxon>Bacteria</taxon>
        <taxon>Pseudomonadati</taxon>
        <taxon>Verrucomicrobiota</taxon>
        <taxon>Verrucomicrobiia</taxon>
        <taxon>Verrucomicrobiales</taxon>
        <taxon>Verrucomicrobiaceae</taxon>
        <taxon>Prosthecobacter</taxon>
    </lineage>
</organism>